<sequence>MRGGRGPALCRVRQILECVPPAGPEASESTVEENEDDIQFVSERPSRPLLQYIDLICGDDKEPRTYCSDILFPKMPK</sequence>
<gene>
    <name evidence="1" type="ORF">MRATA1EN3_LOCUS16012</name>
</gene>
<evidence type="ECO:0000313" key="1">
    <source>
        <dbReference type="EMBL" id="CAI9704799.1"/>
    </source>
</evidence>
<organism evidence="1 2">
    <name type="scientific">Rangifer tarandus platyrhynchus</name>
    <name type="common">Svalbard reindeer</name>
    <dbReference type="NCBI Taxonomy" id="3082113"/>
    <lineage>
        <taxon>Eukaryota</taxon>
        <taxon>Metazoa</taxon>
        <taxon>Chordata</taxon>
        <taxon>Craniata</taxon>
        <taxon>Vertebrata</taxon>
        <taxon>Euteleostomi</taxon>
        <taxon>Mammalia</taxon>
        <taxon>Eutheria</taxon>
        <taxon>Laurasiatheria</taxon>
        <taxon>Artiodactyla</taxon>
        <taxon>Ruminantia</taxon>
        <taxon>Pecora</taxon>
        <taxon>Cervidae</taxon>
        <taxon>Odocoileinae</taxon>
        <taxon>Rangifer</taxon>
    </lineage>
</organism>
<accession>A0ACB0EWH8</accession>
<proteinExistence type="predicted"/>
<evidence type="ECO:0000313" key="2">
    <source>
        <dbReference type="Proteomes" id="UP001162501"/>
    </source>
</evidence>
<dbReference type="Proteomes" id="UP001162501">
    <property type="component" value="Chromosome 27"/>
</dbReference>
<dbReference type="EMBL" id="OX596111">
    <property type="protein sequence ID" value="CAI9704799.1"/>
    <property type="molecule type" value="Genomic_DNA"/>
</dbReference>
<reference evidence="1" key="1">
    <citation type="submission" date="2023-05" db="EMBL/GenBank/DDBJ databases">
        <authorList>
            <consortium name="ELIXIR-Norway"/>
        </authorList>
    </citation>
    <scope>NUCLEOTIDE SEQUENCE</scope>
</reference>
<name>A0ACB0EWH8_RANTA</name>
<protein>
    <submittedName>
        <fullName evidence="1">Uncharacterized protein</fullName>
    </submittedName>
</protein>